<organism evidence="7">
    <name type="scientific">marine sediment metagenome</name>
    <dbReference type="NCBI Taxonomy" id="412755"/>
    <lineage>
        <taxon>unclassified sequences</taxon>
        <taxon>metagenomes</taxon>
        <taxon>ecological metagenomes</taxon>
    </lineage>
</organism>
<accession>X1F8Q9</accession>
<keyword evidence="3 6" id="KW-0812">Transmembrane</keyword>
<evidence type="ECO:0000256" key="4">
    <source>
        <dbReference type="ARBA" id="ARBA00022989"/>
    </source>
</evidence>
<comment type="subcellular location">
    <subcellularLocation>
        <location evidence="1">Cell membrane</location>
        <topology evidence="1">Multi-pass membrane protein</topology>
    </subcellularLocation>
</comment>
<feature type="non-terminal residue" evidence="7">
    <location>
        <position position="1"/>
    </location>
</feature>
<protein>
    <recommendedName>
        <fullName evidence="8">ABC transporter permease</fullName>
    </recommendedName>
</protein>
<reference evidence="7" key="1">
    <citation type="journal article" date="2014" name="Front. Microbiol.">
        <title>High frequency of phylogenetically diverse reductive dehalogenase-homologous genes in deep subseafloor sedimentary metagenomes.</title>
        <authorList>
            <person name="Kawai M."/>
            <person name="Futagami T."/>
            <person name="Toyoda A."/>
            <person name="Takaki Y."/>
            <person name="Nishi S."/>
            <person name="Hori S."/>
            <person name="Arai W."/>
            <person name="Tsubouchi T."/>
            <person name="Morono Y."/>
            <person name="Uchiyama I."/>
            <person name="Ito T."/>
            <person name="Fujiyama A."/>
            <person name="Inagaki F."/>
            <person name="Takami H."/>
        </authorList>
    </citation>
    <scope>NUCLEOTIDE SEQUENCE</scope>
    <source>
        <strain evidence="7">Expedition CK06-06</strain>
    </source>
</reference>
<feature type="transmembrane region" description="Helical" evidence="6">
    <location>
        <begin position="43"/>
        <end position="69"/>
    </location>
</feature>
<feature type="transmembrane region" description="Helical" evidence="6">
    <location>
        <begin position="124"/>
        <end position="141"/>
    </location>
</feature>
<dbReference type="AlphaFoldDB" id="X1F8Q9"/>
<gene>
    <name evidence="7" type="ORF">S03H2_16605</name>
</gene>
<evidence type="ECO:0000256" key="1">
    <source>
        <dbReference type="ARBA" id="ARBA00004651"/>
    </source>
</evidence>
<dbReference type="EMBL" id="BARU01008493">
    <property type="protein sequence ID" value="GAH41986.1"/>
    <property type="molecule type" value="Genomic_DNA"/>
</dbReference>
<evidence type="ECO:0000256" key="2">
    <source>
        <dbReference type="ARBA" id="ARBA00022475"/>
    </source>
</evidence>
<dbReference type="CDD" id="cd06580">
    <property type="entry name" value="TM_PBP1_transp_TpRbsC_like"/>
    <property type="match status" value="1"/>
</dbReference>
<sequence>IGLLGAVFMYVIFKYTRLGYAIKVVGVNPKAAQYSGINVSRTIVTAMFISGGLAGLAGMGEVCGIHHYLRDGIYPISQSYGYVGIAVALLGGLSAWGTVFSAIFFGGLLNGTAYLRTMYRGVGMHAHASLFLVGLIVLALLGRETLRGRLKTLRILRSRE</sequence>
<evidence type="ECO:0000256" key="5">
    <source>
        <dbReference type="ARBA" id="ARBA00023136"/>
    </source>
</evidence>
<name>X1F8Q9_9ZZZZ</name>
<keyword evidence="5 6" id="KW-0472">Membrane</keyword>
<dbReference type="GO" id="GO:0005886">
    <property type="term" value="C:plasma membrane"/>
    <property type="evidence" value="ECO:0007669"/>
    <property type="project" value="UniProtKB-SubCell"/>
</dbReference>
<evidence type="ECO:0000256" key="3">
    <source>
        <dbReference type="ARBA" id="ARBA00022692"/>
    </source>
</evidence>
<feature type="transmembrane region" description="Helical" evidence="6">
    <location>
        <begin position="81"/>
        <end position="104"/>
    </location>
</feature>
<dbReference type="PANTHER" id="PTHR47089:SF1">
    <property type="entry name" value="GUANOSINE ABC TRANSPORTER PERMEASE PROTEIN NUPP"/>
    <property type="match status" value="1"/>
</dbReference>
<proteinExistence type="predicted"/>
<dbReference type="GO" id="GO:0022857">
    <property type="term" value="F:transmembrane transporter activity"/>
    <property type="evidence" value="ECO:0007669"/>
    <property type="project" value="InterPro"/>
</dbReference>
<keyword evidence="4 6" id="KW-1133">Transmembrane helix</keyword>
<evidence type="ECO:0000313" key="7">
    <source>
        <dbReference type="EMBL" id="GAH41986.1"/>
    </source>
</evidence>
<comment type="caution">
    <text evidence="7">The sequence shown here is derived from an EMBL/GenBank/DDBJ whole genome shotgun (WGS) entry which is preliminary data.</text>
</comment>
<dbReference type="PANTHER" id="PTHR47089">
    <property type="entry name" value="ABC TRANSPORTER, PERMEASE PROTEIN"/>
    <property type="match status" value="1"/>
</dbReference>
<keyword evidence="2" id="KW-1003">Cell membrane</keyword>
<dbReference type="Pfam" id="PF02653">
    <property type="entry name" value="BPD_transp_2"/>
    <property type="match status" value="1"/>
</dbReference>
<evidence type="ECO:0000256" key="6">
    <source>
        <dbReference type="SAM" id="Phobius"/>
    </source>
</evidence>
<evidence type="ECO:0008006" key="8">
    <source>
        <dbReference type="Google" id="ProtNLM"/>
    </source>
</evidence>
<dbReference type="InterPro" id="IPR001851">
    <property type="entry name" value="ABC_transp_permease"/>
</dbReference>